<dbReference type="Proteomes" id="UP000030701">
    <property type="component" value="Unassembled WGS sequence"/>
</dbReference>
<organism evidence="1">
    <name type="scientific">Fusarium oxysporum f. sp. vasinfectum 25433</name>
    <dbReference type="NCBI Taxonomy" id="1089449"/>
    <lineage>
        <taxon>Eukaryota</taxon>
        <taxon>Fungi</taxon>
        <taxon>Dikarya</taxon>
        <taxon>Ascomycota</taxon>
        <taxon>Pezizomycotina</taxon>
        <taxon>Sordariomycetes</taxon>
        <taxon>Hypocreomycetidae</taxon>
        <taxon>Hypocreales</taxon>
        <taxon>Nectriaceae</taxon>
        <taxon>Fusarium</taxon>
        <taxon>Fusarium oxysporum species complex</taxon>
    </lineage>
</organism>
<reference evidence="1" key="2">
    <citation type="submission" date="2014-03" db="EMBL/GenBank/DDBJ databases">
        <title>The Genome Annotation of Fusarium oxysporum Cotton.</title>
        <authorList>
            <consortium name="The Broad Institute Genomics Platform"/>
            <person name="Ma L.-J."/>
            <person name="Corby-Kistler H."/>
            <person name="Broz K."/>
            <person name="Gale L.R."/>
            <person name="Jonkers W."/>
            <person name="O'Donnell K."/>
            <person name="Ploetz R."/>
            <person name="Steinberg C."/>
            <person name="Schwartz D.C."/>
            <person name="VanEtten H."/>
            <person name="Zhou S."/>
            <person name="Young S.K."/>
            <person name="Zeng Q."/>
            <person name="Gargeya S."/>
            <person name="Fitzgerald M."/>
            <person name="Abouelleil A."/>
            <person name="Alvarado L."/>
            <person name="Chapman S.B."/>
            <person name="Gainer-Dewar J."/>
            <person name="Goldberg J."/>
            <person name="Griggs A."/>
            <person name="Gujja S."/>
            <person name="Hansen M."/>
            <person name="Howarth C."/>
            <person name="Imamovic A."/>
            <person name="Ireland A."/>
            <person name="Larimer J."/>
            <person name="McCowan C."/>
            <person name="Murphy C."/>
            <person name="Pearson M."/>
            <person name="Poon T.W."/>
            <person name="Priest M."/>
            <person name="Roberts A."/>
            <person name="Saif S."/>
            <person name="Shea T."/>
            <person name="Sykes S."/>
            <person name="Wortman J."/>
            <person name="Nusbaum C."/>
            <person name="Birren B."/>
        </authorList>
    </citation>
    <scope>NUCLEOTIDE SEQUENCE</scope>
    <source>
        <strain evidence="1">25433</strain>
    </source>
</reference>
<gene>
    <name evidence="1" type="ORF">FOTG_18741</name>
</gene>
<reference evidence="1" key="1">
    <citation type="submission" date="2011-11" db="EMBL/GenBank/DDBJ databases">
        <title>The Genome Sequence of Fusarium oxysporum Cotton.</title>
        <authorList>
            <consortium name="The Broad Institute Genome Sequencing Platform"/>
            <person name="Ma L.-J."/>
            <person name="Gale L.R."/>
            <person name="Schwartz D.C."/>
            <person name="Zhou S."/>
            <person name="Corby-Kistler H."/>
            <person name="Young S.K."/>
            <person name="Zeng Q."/>
            <person name="Gargeya S."/>
            <person name="Fitzgerald M."/>
            <person name="Haas B."/>
            <person name="Abouelleil A."/>
            <person name="Alvarado L."/>
            <person name="Arachchi H.M."/>
            <person name="Berlin A."/>
            <person name="Brown A."/>
            <person name="Chapman S.B."/>
            <person name="Chen Z."/>
            <person name="Dunbar C."/>
            <person name="Freedman E."/>
            <person name="Gearin G."/>
            <person name="Goldberg J."/>
            <person name="Griggs A."/>
            <person name="Gujja S."/>
            <person name="Heiman D."/>
            <person name="Howarth C."/>
            <person name="Larson L."/>
            <person name="Lui A."/>
            <person name="MacDonald P.J.P."/>
            <person name="Montmayeur A."/>
            <person name="Murphy C."/>
            <person name="Neiman D."/>
            <person name="Pearson M."/>
            <person name="Priest M."/>
            <person name="Roberts A."/>
            <person name="Saif S."/>
            <person name="Shea T."/>
            <person name="Shenoy N."/>
            <person name="Sisk P."/>
            <person name="Stolte C."/>
            <person name="Sykes S."/>
            <person name="Wortman J."/>
            <person name="Nusbaum C."/>
            <person name="Birren B."/>
        </authorList>
    </citation>
    <scope>NUCLEOTIDE SEQUENCE [LARGE SCALE GENOMIC DNA]</scope>
    <source>
        <strain evidence="1">25433</strain>
    </source>
</reference>
<accession>X0KGN6</accession>
<dbReference type="EMBL" id="KK035385">
    <property type="protein sequence ID" value="EXM12779.1"/>
    <property type="molecule type" value="Genomic_DNA"/>
</dbReference>
<protein>
    <submittedName>
        <fullName evidence="1">Uncharacterized protein</fullName>
    </submittedName>
</protein>
<proteinExistence type="predicted"/>
<sequence length="69" mass="7956">MNAIWELWRHVSYFHGLMRPQNPIPASIPLGVLRQSFFACIILLLTESVTRQTGHHVRRCSVFTGQSLH</sequence>
<dbReference type="AlphaFoldDB" id="X0KGN6"/>
<name>X0KGN6_FUSOX</name>
<evidence type="ECO:0000313" key="1">
    <source>
        <dbReference type="EMBL" id="EXM12779.1"/>
    </source>
</evidence>
<dbReference type="HOGENOM" id="CLU_2776020_0_0_1"/>